<gene>
    <name evidence="9" type="ORF">FUSPEROL_00074</name>
</gene>
<dbReference type="RefSeq" id="WP_005970469.1">
    <property type="nucleotide sequence ID" value="NZ_GG665892.1"/>
</dbReference>
<keyword evidence="7 8" id="KW-0472">Membrane</keyword>
<name>D4CRR6_9FUSO</name>
<evidence type="ECO:0000256" key="7">
    <source>
        <dbReference type="ARBA" id="ARBA00023136"/>
    </source>
</evidence>
<dbReference type="HOGENOM" id="CLU_2953879_0_0_0"/>
<dbReference type="AlphaFoldDB" id="D4CRR6"/>
<sequence>MTLGDSKVESIGVDPYKLRKKLILIVSLLSAVAVSFVGTIGFIALIAPHIARLMELLQN</sequence>
<dbReference type="Gene3D" id="1.10.3470.10">
    <property type="entry name" value="ABC transporter involved in vitamin B12 uptake, BtuC"/>
    <property type="match status" value="1"/>
</dbReference>
<dbReference type="GO" id="GO:0005886">
    <property type="term" value="C:plasma membrane"/>
    <property type="evidence" value="ECO:0007669"/>
    <property type="project" value="UniProtKB-SubCell"/>
</dbReference>
<reference evidence="9 10" key="1">
    <citation type="submission" date="2010-02" db="EMBL/GenBank/DDBJ databases">
        <authorList>
            <person name="Weinstock G."/>
            <person name="Sodergren E."/>
            <person name="Clifton S."/>
            <person name="Fulton L."/>
            <person name="Fulton B."/>
            <person name="Courtney L."/>
            <person name="Fronick C."/>
            <person name="Harrison M."/>
            <person name="Strong C."/>
            <person name="Farmer C."/>
            <person name="Delahaunty K."/>
            <person name="Markovic C."/>
            <person name="Hall O."/>
            <person name="Minx P."/>
            <person name="Tomlinson C."/>
            <person name="Mitreva M."/>
            <person name="Nelson J."/>
            <person name="Hou S."/>
            <person name="Wollam A."/>
            <person name="Pepin K.H."/>
            <person name="Johnson M."/>
            <person name="Bhonagiri V."/>
            <person name="Zhang X."/>
            <person name="Suruliraj S."/>
            <person name="Warren W."/>
            <person name="Chinwalla A."/>
            <person name="Mardis E.R."/>
            <person name="Wilson R.K."/>
        </authorList>
    </citation>
    <scope>NUCLEOTIDE SEQUENCE [LARGE SCALE GENOMIC DNA]</scope>
    <source>
        <strain evidence="9 10">ATCC 33693</strain>
    </source>
</reference>
<evidence type="ECO:0000256" key="6">
    <source>
        <dbReference type="ARBA" id="ARBA00022989"/>
    </source>
</evidence>
<dbReference type="GO" id="GO:0033214">
    <property type="term" value="P:siderophore-iron import into cell"/>
    <property type="evidence" value="ECO:0007669"/>
    <property type="project" value="TreeGrafter"/>
</dbReference>
<evidence type="ECO:0000256" key="1">
    <source>
        <dbReference type="ARBA" id="ARBA00004651"/>
    </source>
</evidence>
<dbReference type="PANTHER" id="PTHR30472">
    <property type="entry name" value="FERRIC ENTEROBACTIN TRANSPORT SYSTEM PERMEASE PROTEIN"/>
    <property type="match status" value="1"/>
</dbReference>
<comment type="caution">
    <text evidence="9">The sequence shown here is derived from an EMBL/GenBank/DDBJ whole genome shotgun (WGS) entry which is preliminary data.</text>
</comment>
<proteinExistence type="inferred from homology"/>
<evidence type="ECO:0000313" key="10">
    <source>
        <dbReference type="Proteomes" id="UP000003748"/>
    </source>
</evidence>
<accession>D4CRR6</accession>
<dbReference type="Proteomes" id="UP000003748">
    <property type="component" value="Unassembled WGS sequence"/>
</dbReference>
<dbReference type="GeneID" id="78418406"/>
<evidence type="ECO:0000256" key="5">
    <source>
        <dbReference type="ARBA" id="ARBA00022692"/>
    </source>
</evidence>
<organism evidence="9 10">
    <name type="scientific">Fusobacterium periodonticum ATCC 33693</name>
    <dbReference type="NCBI Taxonomy" id="546275"/>
    <lineage>
        <taxon>Bacteria</taxon>
        <taxon>Fusobacteriati</taxon>
        <taxon>Fusobacteriota</taxon>
        <taxon>Fusobacteriia</taxon>
        <taxon>Fusobacteriales</taxon>
        <taxon>Fusobacteriaceae</taxon>
        <taxon>Fusobacterium</taxon>
    </lineage>
</organism>
<comment type="similarity">
    <text evidence="2">Belongs to the binding-protein-dependent transport system permease family. FecCD subfamily.</text>
</comment>
<dbReference type="GO" id="GO:0022857">
    <property type="term" value="F:transmembrane transporter activity"/>
    <property type="evidence" value="ECO:0007669"/>
    <property type="project" value="InterPro"/>
</dbReference>
<dbReference type="PANTHER" id="PTHR30472:SF25">
    <property type="entry name" value="ABC TRANSPORTER PERMEASE PROTEIN MJ0876-RELATED"/>
    <property type="match status" value="1"/>
</dbReference>
<keyword evidence="4" id="KW-1003">Cell membrane</keyword>
<evidence type="ECO:0000256" key="8">
    <source>
        <dbReference type="SAM" id="Phobius"/>
    </source>
</evidence>
<dbReference type="InterPro" id="IPR000522">
    <property type="entry name" value="ABC_transptr_permease_BtuC"/>
</dbReference>
<dbReference type="STRING" id="546275.FUSPEROL_00074"/>
<dbReference type="eggNOG" id="COG0609">
    <property type="taxonomic scope" value="Bacteria"/>
</dbReference>
<keyword evidence="3" id="KW-0813">Transport</keyword>
<comment type="subcellular location">
    <subcellularLocation>
        <location evidence="1">Cell membrane</location>
        <topology evidence="1">Multi-pass membrane protein</topology>
    </subcellularLocation>
</comment>
<dbReference type="Pfam" id="PF01032">
    <property type="entry name" value="FecCD"/>
    <property type="match status" value="1"/>
</dbReference>
<evidence type="ECO:0000256" key="2">
    <source>
        <dbReference type="ARBA" id="ARBA00007935"/>
    </source>
</evidence>
<dbReference type="InterPro" id="IPR037294">
    <property type="entry name" value="ABC_BtuC-like"/>
</dbReference>
<dbReference type="SUPFAM" id="SSF81345">
    <property type="entry name" value="ABC transporter involved in vitamin B12 uptake, BtuC"/>
    <property type="match status" value="1"/>
</dbReference>
<keyword evidence="5 8" id="KW-0812">Transmembrane</keyword>
<evidence type="ECO:0000256" key="3">
    <source>
        <dbReference type="ARBA" id="ARBA00022448"/>
    </source>
</evidence>
<evidence type="ECO:0000313" key="9">
    <source>
        <dbReference type="EMBL" id="EFE87965.1"/>
    </source>
</evidence>
<protein>
    <submittedName>
        <fullName evidence="9">Uncharacterized protein</fullName>
    </submittedName>
</protein>
<evidence type="ECO:0000256" key="4">
    <source>
        <dbReference type="ARBA" id="ARBA00022475"/>
    </source>
</evidence>
<feature type="transmembrane region" description="Helical" evidence="8">
    <location>
        <begin position="22"/>
        <end position="47"/>
    </location>
</feature>
<keyword evidence="6 8" id="KW-1133">Transmembrane helix</keyword>
<dbReference type="EMBL" id="ACJY01000018">
    <property type="protein sequence ID" value="EFE87965.1"/>
    <property type="molecule type" value="Genomic_DNA"/>
</dbReference>